<organism evidence="2 3">
    <name type="scientific">Rhizobium fredii</name>
    <name type="common">Sinorhizobium fredii</name>
    <dbReference type="NCBI Taxonomy" id="380"/>
    <lineage>
        <taxon>Bacteria</taxon>
        <taxon>Pseudomonadati</taxon>
        <taxon>Pseudomonadota</taxon>
        <taxon>Alphaproteobacteria</taxon>
        <taxon>Hyphomicrobiales</taxon>
        <taxon>Rhizobiaceae</taxon>
        <taxon>Sinorhizobium/Ensifer group</taxon>
        <taxon>Sinorhizobium</taxon>
    </lineage>
</organism>
<sequence length="119" mass="12385">MKTNLRVAAVCGAILAASPTFAAEGQAFLPPQQAAAVLADGQPWSALAPDGKTLKVTLKKDGTGSIRGPLPFTLSVTWAIKGDGVCINGRMGTRCLRFSEVAGGLQGWDGDKPDLKFSR</sequence>
<accession>A0A2A6LTV6</accession>
<name>A0A2A6LTV6_RHIFR</name>
<evidence type="ECO:0000313" key="2">
    <source>
        <dbReference type="EMBL" id="PDT45808.1"/>
    </source>
</evidence>
<feature type="signal peptide" evidence="1">
    <location>
        <begin position="1"/>
        <end position="22"/>
    </location>
</feature>
<dbReference type="EMBL" id="NWTC01000018">
    <property type="protein sequence ID" value="PDT45808.1"/>
    <property type="molecule type" value="Genomic_DNA"/>
</dbReference>
<reference evidence="2 3" key="1">
    <citation type="submission" date="2017-09" db="EMBL/GenBank/DDBJ databases">
        <title>Comparative genomics of rhizobia isolated from Phaseolus vulgaris in China.</title>
        <authorList>
            <person name="Tong W."/>
        </authorList>
    </citation>
    <scope>NUCLEOTIDE SEQUENCE [LARGE SCALE GENOMIC DNA]</scope>
    <source>
        <strain evidence="2 3">PCH1</strain>
    </source>
</reference>
<protein>
    <submittedName>
        <fullName evidence="2">Uncharacterized protein</fullName>
    </submittedName>
</protein>
<proteinExistence type="predicted"/>
<evidence type="ECO:0000256" key="1">
    <source>
        <dbReference type="SAM" id="SignalP"/>
    </source>
</evidence>
<dbReference type="RefSeq" id="WP_037429891.1">
    <property type="nucleotide sequence ID" value="NZ_NWTC01000018.1"/>
</dbReference>
<dbReference type="Proteomes" id="UP000220353">
    <property type="component" value="Unassembled WGS sequence"/>
</dbReference>
<comment type="caution">
    <text evidence="2">The sequence shown here is derived from an EMBL/GenBank/DDBJ whole genome shotgun (WGS) entry which is preliminary data.</text>
</comment>
<evidence type="ECO:0000313" key="3">
    <source>
        <dbReference type="Proteomes" id="UP000220353"/>
    </source>
</evidence>
<gene>
    <name evidence="2" type="ORF">CO661_21845</name>
</gene>
<dbReference type="AlphaFoldDB" id="A0A2A6LTV6"/>
<feature type="chain" id="PRO_5013286662" evidence="1">
    <location>
        <begin position="23"/>
        <end position="119"/>
    </location>
</feature>
<keyword evidence="1" id="KW-0732">Signal</keyword>